<evidence type="ECO:0000256" key="2">
    <source>
        <dbReference type="SAM" id="Phobius"/>
    </source>
</evidence>
<organism evidence="4 5">
    <name type="scientific">Pseudovirgaria hyperparasitica</name>
    <dbReference type="NCBI Taxonomy" id="470096"/>
    <lineage>
        <taxon>Eukaryota</taxon>
        <taxon>Fungi</taxon>
        <taxon>Dikarya</taxon>
        <taxon>Ascomycota</taxon>
        <taxon>Pezizomycotina</taxon>
        <taxon>Dothideomycetes</taxon>
        <taxon>Dothideomycetes incertae sedis</taxon>
        <taxon>Acrospermales</taxon>
        <taxon>Acrospermaceae</taxon>
        <taxon>Pseudovirgaria</taxon>
    </lineage>
</organism>
<accession>A0A6A6WAY7</accession>
<keyword evidence="2" id="KW-0812">Transmembrane</keyword>
<feature type="chain" id="PRO_5025500669" evidence="3">
    <location>
        <begin position="20"/>
        <end position="196"/>
    </location>
</feature>
<keyword evidence="5" id="KW-1185">Reference proteome</keyword>
<dbReference type="GeneID" id="54482144"/>
<protein>
    <submittedName>
        <fullName evidence="4">Uncharacterized protein</fullName>
    </submittedName>
</protein>
<evidence type="ECO:0000313" key="5">
    <source>
        <dbReference type="Proteomes" id="UP000799437"/>
    </source>
</evidence>
<evidence type="ECO:0000256" key="3">
    <source>
        <dbReference type="SAM" id="SignalP"/>
    </source>
</evidence>
<proteinExistence type="predicted"/>
<evidence type="ECO:0000256" key="1">
    <source>
        <dbReference type="SAM" id="MobiDB-lite"/>
    </source>
</evidence>
<feature type="region of interest" description="Disordered" evidence="1">
    <location>
        <begin position="102"/>
        <end position="126"/>
    </location>
</feature>
<keyword evidence="3" id="KW-0732">Signal</keyword>
<gene>
    <name evidence="4" type="ORF">EJ05DRAFT_363419</name>
</gene>
<dbReference type="RefSeq" id="XP_033601208.1">
    <property type="nucleotide sequence ID" value="XM_033741090.1"/>
</dbReference>
<reference evidence="4" key="1">
    <citation type="journal article" date="2020" name="Stud. Mycol.">
        <title>101 Dothideomycetes genomes: a test case for predicting lifestyles and emergence of pathogens.</title>
        <authorList>
            <person name="Haridas S."/>
            <person name="Albert R."/>
            <person name="Binder M."/>
            <person name="Bloem J."/>
            <person name="Labutti K."/>
            <person name="Salamov A."/>
            <person name="Andreopoulos B."/>
            <person name="Baker S."/>
            <person name="Barry K."/>
            <person name="Bills G."/>
            <person name="Bluhm B."/>
            <person name="Cannon C."/>
            <person name="Castanera R."/>
            <person name="Culley D."/>
            <person name="Daum C."/>
            <person name="Ezra D."/>
            <person name="Gonzalez J."/>
            <person name="Henrissat B."/>
            <person name="Kuo A."/>
            <person name="Liang C."/>
            <person name="Lipzen A."/>
            <person name="Lutzoni F."/>
            <person name="Magnuson J."/>
            <person name="Mondo S."/>
            <person name="Nolan M."/>
            <person name="Ohm R."/>
            <person name="Pangilinan J."/>
            <person name="Park H.-J."/>
            <person name="Ramirez L."/>
            <person name="Alfaro M."/>
            <person name="Sun H."/>
            <person name="Tritt A."/>
            <person name="Yoshinaga Y."/>
            <person name="Zwiers L.-H."/>
            <person name="Turgeon B."/>
            <person name="Goodwin S."/>
            <person name="Spatafora J."/>
            <person name="Crous P."/>
            <person name="Grigoriev I."/>
        </authorList>
    </citation>
    <scope>NUCLEOTIDE SEQUENCE</scope>
    <source>
        <strain evidence="4">CBS 121739</strain>
    </source>
</reference>
<feature type="signal peptide" evidence="3">
    <location>
        <begin position="1"/>
        <end position="19"/>
    </location>
</feature>
<evidence type="ECO:0000313" key="4">
    <source>
        <dbReference type="EMBL" id="KAF2758757.1"/>
    </source>
</evidence>
<dbReference type="Proteomes" id="UP000799437">
    <property type="component" value="Unassembled WGS sequence"/>
</dbReference>
<keyword evidence="2" id="KW-0472">Membrane</keyword>
<dbReference type="EMBL" id="ML996571">
    <property type="protein sequence ID" value="KAF2758757.1"/>
    <property type="molecule type" value="Genomic_DNA"/>
</dbReference>
<dbReference type="AlphaFoldDB" id="A0A6A6WAY7"/>
<feature type="transmembrane region" description="Helical" evidence="2">
    <location>
        <begin position="175"/>
        <end position="194"/>
    </location>
</feature>
<sequence length="196" mass="21729">MLAAYIHTLLSSLFNLSSSLHLSSPLTMPKPSHVNQQALARYSKQARPRRCNVSRPTTLGSTVCIMIISLNQSAHISMSECHALRDIPQTIILSLPEKKKFVAPKPEPENSRTNSPPVAAPPKPLPFRKGNVGRKVRLACARLRRNVRHVEHSRLRTCRAGMCGFSVALEQRSCYFVAHCCVVVVIWCGVAIGLRL</sequence>
<name>A0A6A6WAY7_9PEZI</name>
<keyword evidence="2" id="KW-1133">Transmembrane helix</keyword>